<feature type="domain" description="HTH araC/xylS-type" evidence="4">
    <location>
        <begin position="119"/>
        <end position="218"/>
    </location>
</feature>
<dbReference type="Gene3D" id="1.10.10.60">
    <property type="entry name" value="Homeodomain-like"/>
    <property type="match status" value="1"/>
</dbReference>
<dbReference type="GO" id="GO:0043565">
    <property type="term" value="F:sequence-specific DNA binding"/>
    <property type="evidence" value="ECO:0007669"/>
    <property type="project" value="InterPro"/>
</dbReference>
<dbReference type="AlphaFoldDB" id="A0A939DMX7"/>
<dbReference type="SUPFAM" id="SSF46689">
    <property type="entry name" value="Homeodomain-like"/>
    <property type="match status" value="1"/>
</dbReference>
<dbReference type="Pfam" id="PF12833">
    <property type="entry name" value="HTH_18"/>
    <property type="match status" value="1"/>
</dbReference>
<dbReference type="EMBL" id="JAFKCV010000004">
    <property type="protein sequence ID" value="MBN7825443.1"/>
    <property type="molecule type" value="Genomic_DNA"/>
</dbReference>
<evidence type="ECO:0000256" key="3">
    <source>
        <dbReference type="ARBA" id="ARBA00023163"/>
    </source>
</evidence>
<dbReference type="SUPFAM" id="SSF51182">
    <property type="entry name" value="RmlC-like cupins"/>
    <property type="match status" value="1"/>
</dbReference>
<gene>
    <name evidence="5" type="ORF">J0A66_09440</name>
</gene>
<dbReference type="InterPro" id="IPR050204">
    <property type="entry name" value="AraC_XylS_family_regulators"/>
</dbReference>
<dbReference type="PANTHER" id="PTHR46796">
    <property type="entry name" value="HTH-TYPE TRANSCRIPTIONAL ACTIVATOR RHAS-RELATED"/>
    <property type="match status" value="1"/>
</dbReference>
<evidence type="ECO:0000256" key="1">
    <source>
        <dbReference type="ARBA" id="ARBA00023015"/>
    </source>
</evidence>
<dbReference type="PROSITE" id="PS01124">
    <property type="entry name" value="HTH_ARAC_FAMILY_2"/>
    <property type="match status" value="1"/>
</dbReference>
<accession>A0A939DMX7</accession>
<dbReference type="InterPro" id="IPR014710">
    <property type="entry name" value="RmlC-like_jellyroll"/>
</dbReference>
<evidence type="ECO:0000256" key="2">
    <source>
        <dbReference type="ARBA" id="ARBA00023125"/>
    </source>
</evidence>
<name>A0A939DMX7_9ALTE</name>
<dbReference type="InterPro" id="IPR009057">
    <property type="entry name" value="Homeodomain-like_sf"/>
</dbReference>
<comment type="caution">
    <text evidence="5">The sequence shown here is derived from an EMBL/GenBank/DDBJ whole genome shotgun (WGS) entry which is preliminary data.</text>
</comment>
<dbReference type="RefSeq" id="WP_206573550.1">
    <property type="nucleotide sequence ID" value="NZ_JAFKCV010000004.1"/>
</dbReference>
<evidence type="ECO:0000313" key="5">
    <source>
        <dbReference type="EMBL" id="MBN7825443.1"/>
    </source>
</evidence>
<dbReference type="InterPro" id="IPR018060">
    <property type="entry name" value="HTH_AraC"/>
</dbReference>
<dbReference type="Gene3D" id="2.60.120.10">
    <property type="entry name" value="Jelly Rolls"/>
    <property type="match status" value="1"/>
</dbReference>
<organism evidence="5 6">
    <name type="scientific">Bowmanella dokdonensis</name>
    <dbReference type="NCBI Taxonomy" id="751969"/>
    <lineage>
        <taxon>Bacteria</taxon>
        <taxon>Pseudomonadati</taxon>
        <taxon>Pseudomonadota</taxon>
        <taxon>Gammaproteobacteria</taxon>
        <taxon>Alteromonadales</taxon>
        <taxon>Alteromonadaceae</taxon>
        <taxon>Bowmanella</taxon>
    </lineage>
</organism>
<dbReference type="SMART" id="SM00342">
    <property type="entry name" value="HTH_ARAC"/>
    <property type="match status" value="1"/>
</dbReference>
<keyword evidence="2" id="KW-0238">DNA-binding</keyword>
<dbReference type="GO" id="GO:0003700">
    <property type="term" value="F:DNA-binding transcription factor activity"/>
    <property type="evidence" value="ECO:0007669"/>
    <property type="project" value="InterPro"/>
</dbReference>
<dbReference type="InterPro" id="IPR011051">
    <property type="entry name" value="RmlC_Cupin_sf"/>
</dbReference>
<sequence length="233" mass="26167">MKQRQVLSPSAHLPRHLHRQPYAAVVLKGGYTEAGEAGRWRVSAGDVLIHAPFSFHMDRIHFTPTEVLNLPLHLTESLRGGFWRVENVDMVVQEAEKDPVQAVARLMETIQPADAGESDQIDELAHQLCQSDAPAIGAWSRHQGIRRETVFRQFQAAYGVNPTQYRIESRTRQAWLATLTSATPLAEISLNCGFADQAHMSRAIKRLTGFSPGQWRRQASLQHAFKNPRLGDC</sequence>
<dbReference type="Proteomes" id="UP000664654">
    <property type="component" value="Unassembled WGS sequence"/>
</dbReference>
<protein>
    <submittedName>
        <fullName evidence="5">Helix-turn-helix domain-containing protein</fullName>
    </submittedName>
</protein>
<evidence type="ECO:0000313" key="6">
    <source>
        <dbReference type="Proteomes" id="UP000664654"/>
    </source>
</evidence>
<keyword evidence="1" id="KW-0805">Transcription regulation</keyword>
<proteinExistence type="predicted"/>
<keyword evidence="3" id="KW-0804">Transcription</keyword>
<evidence type="ECO:0000259" key="4">
    <source>
        <dbReference type="PROSITE" id="PS01124"/>
    </source>
</evidence>
<reference evidence="5" key="1">
    <citation type="submission" date="2021-03" db="EMBL/GenBank/DDBJ databases">
        <title>novel species isolated from a fishpond in China.</title>
        <authorList>
            <person name="Lu H."/>
            <person name="Cai Z."/>
        </authorList>
    </citation>
    <scope>NUCLEOTIDE SEQUENCE</scope>
    <source>
        <strain evidence="5">JCM 30855</strain>
    </source>
</reference>
<keyword evidence="6" id="KW-1185">Reference proteome</keyword>